<evidence type="ECO:0000313" key="3">
    <source>
        <dbReference type="EMBL" id="RUS94764.1"/>
    </source>
</evidence>
<dbReference type="AlphaFoldDB" id="A0A433ULR5"/>
<dbReference type="SUPFAM" id="SSF47413">
    <property type="entry name" value="lambda repressor-like DNA-binding domains"/>
    <property type="match status" value="1"/>
</dbReference>
<sequence length="152" mass="17839">MSYGLNIMIFNEWQYNITKAQMKKFELAIAQYASKPVPEDENQKLRHQARIDSLQSQIQEFVQEIEEYENLKNNQNKIERLQYDSLEKLPEALIKARIIRGHTQESFAKLLGVKPQQVQRDEANGYASASLTKLLKIQNTLNLEIREEIIFK</sequence>
<evidence type="ECO:0000256" key="1">
    <source>
        <dbReference type="SAM" id="Coils"/>
    </source>
</evidence>
<organism evidence="3 4">
    <name type="scientific">Trichormus variabilis SAG 1403-4b</name>
    <dbReference type="NCBI Taxonomy" id="447716"/>
    <lineage>
        <taxon>Bacteria</taxon>
        <taxon>Bacillati</taxon>
        <taxon>Cyanobacteriota</taxon>
        <taxon>Cyanophyceae</taxon>
        <taxon>Nostocales</taxon>
        <taxon>Nostocaceae</taxon>
        <taxon>Trichormus</taxon>
    </lineage>
</organism>
<dbReference type="GO" id="GO:0003677">
    <property type="term" value="F:DNA binding"/>
    <property type="evidence" value="ECO:0007669"/>
    <property type="project" value="InterPro"/>
</dbReference>
<feature type="coiled-coil region" evidence="1">
    <location>
        <begin position="44"/>
        <end position="81"/>
    </location>
</feature>
<gene>
    <name evidence="3" type="ORF">DSM107003_34410</name>
</gene>
<name>A0A433ULR5_ANAVA</name>
<dbReference type="PROSITE" id="PS50943">
    <property type="entry name" value="HTH_CROC1"/>
    <property type="match status" value="1"/>
</dbReference>
<dbReference type="CDD" id="cd00093">
    <property type="entry name" value="HTH_XRE"/>
    <property type="match status" value="1"/>
</dbReference>
<dbReference type="InterPro" id="IPR001387">
    <property type="entry name" value="Cro/C1-type_HTH"/>
</dbReference>
<proteinExistence type="predicted"/>
<keyword evidence="1" id="KW-0175">Coiled coil</keyword>
<dbReference type="Proteomes" id="UP000276103">
    <property type="component" value="Unassembled WGS sequence"/>
</dbReference>
<dbReference type="InterPro" id="IPR010982">
    <property type="entry name" value="Lambda_DNA-bd_dom_sf"/>
</dbReference>
<accession>A0A433ULR5</accession>
<keyword evidence="4" id="KW-1185">Reference proteome</keyword>
<dbReference type="Pfam" id="PF01381">
    <property type="entry name" value="HTH_3"/>
    <property type="match status" value="1"/>
</dbReference>
<comment type="caution">
    <text evidence="3">The sequence shown here is derived from an EMBL/GenBank/DDBJ whole genome shotgun (WGS) entry which is preliminary data.</text>
</comment>
<dbReference type="EMBL" id="RSCM01000012">
    <property type="protein sequence ID" value="RUS94764.1"/>
    <property type="molecule type" value="Genomic_DNA"/>
</dbReference>
<protein>
    <recommendedName>
        <fullName evidence="2">HTH cro/C1-type domain-containing protein</fullName>
    </recommendedName>
</protein>
<dbReference type="Gene3D" id="1.10.260.40">
    <property type="entry name" value="lambda repressor-like DNA-binding domains"/>
    <property type="match status" value="1"/>
</dbReference>
<feature type="domain" description="HTH cro/C1-type" evidence="2">
    <location>
        <begin position="93"/>
        <end position="149"/>
    </location>
</feature>
<evidence type="ECO:0000259" key="2">
    <source>
        <dbReference type="PROSITE" id="PS50943"/>
    </source>
</evidence>
<reference evidence="3 4" key="1">
    <citation type="journal article" date="2019" name="Genome Biol. Evol.">
        <title>Day and night: Metabolic profiles and evolutionary relationships of six axenic non-marine cyanobacteria.</title>
        <authorList>
            <person name="Will S.E."/>
            <person name="Henke P."/>
            <person name="Boedeker C."/>
            <person name="Huang S."/>
            <person name="Brinkmann H."/>
            <person name="Rohde M."/>
            <person name="Jarek M."/>
            <person name="Friedl T."/>
            <person name="Seufert S."/>
            <person name="Schumacher M."/>
            <person name="Overmann J."/>
            <person name="Neumann-Schaal M."/>
            <person name="Petersen J."/>
        </authorList>
    </citation>
    <scope>NUCLEOTIDE SEQUENCE [LARGE SCALE GENOMIC DNA]</scope>
    <source>
        <strain evidence="3 4">SAG 1403-4b</strain>
    </source>
</reference>
<dbReference type="SMART" id="SM00530">
    <property type="entry name" value="HTH_XRE"/>
    <property type="match status" value="1"/>
</dbReference>
<evidence type="ECO:0000313" key="4">
    <source>
        <dbReference type="Proteomes" id="UP000276103"/>
    </source>
</evidence>